<dbReference type="AlphaFoldDB" id="E1Z529"/>
<evidence type="ECO:0008006" key="4">
    <source>
        <dbReference type="Google" id="ProtNLM"/>
    </source>
</evidence>
<organism evidence="3">
    <name type="scientific">Chlorella variabilis</name>
    <name type="common">Green alga</name>
    <dbReference type="NCBI Taxonomy" id="554065"/>
    <lineage>
        <taxon>Eukaryota</taxon>
        <taxon>Viridiplantae</taxon>
        <taxon>Chlorophyta</taxon>
        <taxon>core chlorophytes</taxon>
        <taxon>Trebouxiophyceae</taxon>
        <taxon>Chlorellales</taxon>
        <taxon>Chlorellaceae</taxon>
        <taxon>Chlorella clade</taxon>
        <taxon>Chlorella</taxon>
    </lineage>
</organism>
<dbReference type="InParanoid" id="E1Z529"/>
<proteinExistence type="predicted"/>
<feature type="chain" id="PRO_5003155976" description="FZ domain-containing protein" evidence="1">
    <location>
        <begin position="25"/>
        <end position="198"/>
    </location>
</feature>
<dbReference type="Proteomes" id="UP000008141">
    <property type="component" value="Unassembled WGS sequence"/>
</dbReference>
<feature type="signal peptide" evidence="1">
    <location>
        <begin position="1"/>
        <end position="24"/>
    </location>
</feature>
<reference evidence="2 3" key="1">
    <citation type="journal article" date="2010" name="Plant Cell">
        <title>The Chlorella variabilis NC64A genome reveals adaptation to photosymbiosis, coevolution with viruses, and cryptic sex.</title>
        <authorList>
            <person name="Blanc G."/>
            <person name="Duncan G."/>
            <person name="Agarkova I."/>
            <person name="Borodovsky M."/>
            <person name="Gurnon J."/>
            <person name="Kuo A."/>
            <person name="Lindquist E."/>
            <person name="Lucas S."/>
            <person name="Pangilinan J."/>
            <person name="Polle J."/>
            <person name="Salamov A."/>
            <person name="Terry A."/>
            <person name="Yamada T."/>
            <person name="Dunigan D.D."/>
            <person name="Grigoriev I.V."/>
            <person name="Claverie J.M."/>
            <person name="Van Etten J.L."/>
        </authorList>
    </citation>
    <scope>NUCLEOTIDE SEQUENCE [LARGE SCALE GENOMIC DNA]</scope>
    <source>
        <strain evidence="2 3">NC64A</strain>
    </source>
</reference>
<name>E1Z529_CHLVA</name>
<evidence type="ECO:0000256" key="1">
    <source>
        <dbReference type="SAM" id="SignalP"/>
    </source>
</evidence>
<accession>E1Z529</accession>
<gene>
    <name evidence="2" type="ORF">CHLNCDRAFT_138021</name>
</gene>
<dbReference type="RefSeq" id="XP_005851552.1">
    <property type="nucleotide sequence ID" value="XM_005851490.1"/>
</dbReference>
<dbReference type="EMBL" id="GL433836">
    <property type="protein sequence ID" value="EFN59450.1"/>
    <property type="molecule type" value="Genomic_DNA"/>
</dbReference>
<evidence type="ECO:0000313" key="2">
    <source>
        <dbReference type="EMBL" id="EFN59450.1"/>
    </source>
</evidence>
<keyword evidence="3" id="KW-1185">Reference proteome</keyword>
<dbReference type="KEGG" id="cvr:CHLNCDRAFT_138021"/>
<sequence length="198" mass="20600">MTRPAVSLLAAALVVFLALTPGWAQMLDATSEEEVIATLKALPGCRDLDVANLQSPPVCQEWSTQAASVACPPECGEFFEKVGAECLVNMGLFINELMGVTIPAEEYTQTEAFSAYPTCAGSDWELAACPDAQNCYAQTLAGLSAQLSVESACATSSSCGMLIAAMGSECLADVSVGLLNRTGLISSFGSAEQAKELL</sequence>
<protein>
    <recommendedName>
        <fullName evidence="4">FZ domain-containing protein</fullName>
    </recommendedName>
</protein>
<keyword evidence="1" id="KW-0732">Signal</keyword>
<evidence type="ECO:0000313" key="3">
    <source>
        <dbReference type="Proteomes" id="UP000008141"/>
    </source>
</evidence>
<dbReference type="GeneID" id="17358420"/>